<proteinExistence type="predicted"/>
<name>A0A2T4GQJ8_FUSCU</name>
<dbReference type="AlphaFoldDB" id="A0A2T4GQJ8"/>
<reference evidence="1 2" key="1">
    <citation type="submission" date="2018-02" db="EMBL/GenBank/DDBJ databases">
        <title>Fusarium culmorum secondary metabolites in fungal-bacterial-plant interactions.</title>
        <authorList>
            <person name="Schmidt R."/>
        </authorList>
    </citation>
    <scope>NUCLEOTIDE SEQUENCE [LARGE SCALE GENOMIC DNA]</scope>
    <source>
        <strain evidence="1 2">PV</strain>
    </source>
</reference>
<comment type="caution">
    <text evidence="1">The sequence shown here is derived from an EMBL/GenBank/DDBJ whole genome shotgun (WGS) entry which is preliminary data.</text>
</comment>
<evidence type="ECO:0000313" key="1">
    <source>
        <dbReference type="EMBL" id="PTD05837.1"/>
    </source>
</evidence>
<protein>
    <submittedName>
        <fullName evidence="1">Uncharacterized protein</fullName>
    </submittedName>
</protein>
<evidence type="ECO:0000313" key="2">
    <source>
        <dbReference type="Proteomes" id="UP000241587"/>
    </source>
</evidence>
<dbReference type="Proteomes" id="UP000241587">
    <property type="component" value="Unassembled WGS sequence"/>
</dbReference>
<gene>
    <name evidence="1" type="ORF">FCULG_00001644</name>
</gene>
<accession>A0A2T4GQJ8</accession>
<sequence>MSFTDFQLLVAQARSEASNPAFKGFVGWQGKWQWRAVKWIIEEGWIEIHRLMTNNLGKSTQILVGI</sequence>
<dbReference type="OrthoDB" id="506498at2759"/>
<dbReference type="EMBL" id="PVEM01000012">
    <property type="protein sequence ID" value="PTD05837.1"/>
    <property type="molecule type" value="Genomic_DNA"/>
</dbReference>
<keyword evidence="2" id="KW-1185">Reference proteome</keyword>
<organism evidence="1 2">
    <name type="scientific">Fusarium culmorum</name>
    <dbReference type="NCBI Taxonomy" id="5516"/>
    <lineage>
        <taxon>Eukaryota</taxon>
        <taxon>Fungi</taxon>
        <taxon>Dikarya</taxon>
        <taxon>Ascomycota</taxon>
        <taxon>Pezizomycotina</taxon>
        <taxon>Sordariomycetes</taxon>
        <taxon>Hypocreomycetidae</taxon>
        <taxon>Hypocreales</taxon>
        <taxon>Nectriaceae</taxon>
        <taxon>Fusarium</taxon>
    </lineage>
</organism>